<accession>A0ACB9M294</accession>
<name>A0ACB9M294_BAUVA</name>
<reference evidence="1 2" key="1">
    <citation type="journal article" date="2022" name="DNA Res.">
        <title>Chromosomal-level genome assembly of the orchid tree Bauhinia variegata (Leguminosae; Cercidoideae) supports the allotetraploid origin hypothesis of Bauhinia.</title>
        <authorList>
            <person name="Zhong Y."/>
            <person name="Chen Y."/>
            <person name="Zheng D."/>
            <person name="Pang J."/>
            <person name="Liu Y."/>
            <person name="Luo S."/>
            <person name="Meng S."/>
            <person name="Qian L."/>
            <person name="Wei D."/>
            <person name="Dai S."/>
            <person name="Zhou R."/>
        </authorList>
    </citation>
    <scope>NUCLEOTIDE SEQUENCE [LARGE SCALE GENOMIC DNA]</scope>
    <source>
        <strain evidence="1">BV-YZ2020</strain>
    </source>
</reference>
<sequence>MENPILEELHKAHNLVLKLAKEIDVKNQRLLEMEQQIDAISTSLSIMTVEKDGLQQAHDRGVVTLYKLKIHIIVGFPAQRTSFLCMRTT</sequence>
<dbReference type="EMBL" id="CM039435">
    <property type="protein sequence ID" value="KAI4318145.1"/>
    <property type="molecule type" value="Genomic_DNA"/>
</dbReference>
<organism evidence="1 2">
    <name type="scientific">Bauhinia variegata</name>
    <name type="common">Purple orchid tree</name>
    <name type="synonym">Phanera variegata</name>
    <dbReference type="NCBI Taxonomy" id="167791"/>
    <lineage>
        <taxon>Eukaryota</taxon>
        <taxon>Viridiplantae</taxon>
        <taxon>Streptophyta</taxon>
        <taxon>Embryophyta</taxon>
        <taxon>Tracheophyta</taxon>
        <taxon>Spermatophyta</taxon>
        <taxon>Magnoliopsida</taxon>
        <taxon>eudicotyledons</taxon>
        <taxon>Gunneridae</taxon>
        <taxon>Pentapetalae</taxon>
        <taxon>rosids</taxon>
        <taxon>fabids</taxon>
        <taxon>Fabales</taxon>
        <taxon>Fabaceae</taxon>
        <taxon>Cercidoideae</taxon>
        <taxon>Cercideae</taxon>
        <taxon>Bauhiniinae</taxon>
        <taxon>Bauhinia</taxon>
    </lineage>
</organism>
<evidence type="ECO:0000313" key="2">
    <source>
        <dbReference type="Proteomes" id="UP000828941"/>
    </source>
</evidence>
<keyword evidence="2" id="KW-1185">Reference proteome</keyword>
<protein>
    <submittedName>
        <fullName evidence="1">Uncharacterized protein</fullName>
    </submittedName>
</protein>
<comment type="caution">
    <text evidence="1">The sequence shown here is derived from an EMBL/GenBank/DDBJ whole genome shotgun (WGS) entry which is preliminary data.</text>
</comment>
<evidence type="ECO:0000313" key="1">
    <source>
        <dbReference type="EMBL" id="KAI4318145.1"/>
    </source>
</evidence>
<dbReference type="Proteomes" id="UP000828941">
    <property type="component" value="Chromosome 10"/>
</dbReference>
<proteinExistence type="predicted"/>
<gene>
    <name evidence="1" type="ORF">L6164_025950</name>
</gene>